<accession>A0A9W4WXY3</accession>
<dbReference type="AlphaFoldDB" id="A0A9W4WXY3"/>
<evidence type="ECO:0000313" key="2">
    <source>
        <dbReference type="Proteomes" id="UP001153678"/>
    </source>
</evidence>
<evidence type="ECO:0000313" key="1">
    <source>
        <dbReference type="EMBL" id="CAI2180548.1"/>
    </source>
</evidence>
<comment type="caution">
    <text evidence="1">The sequence shown here is derived from an EMBL/GenBank/DDBJ whole genome shotgun (WGS) entry which is preliminary data.</text>
</comment>
<dbReference type="OrthoDB" id="2440309at2759"/>
<organism evidence="1 2">
    <name type="scientific">Funneliformis geosporum</name>
    <dbReference type="NCBI Taxonomy" id="1117311"/>
    <lineage>
        <taxon>Eukaryota</taxon>
        <taxon>Fungi</taxon>
        <taxon>Fungi incertae sedis</taxon>
        <taxon>Mucoromycota</taxon>
        <taxon>Glomeromycotina</taxon>
        <taxon>Glomeromycetes</taxon>
        <taxon>Glomerales</taxon>
        <taxon>Glomeraceae</taxon>
        <taxon>Funneliformis</taxon>
    </lineage>
</organism>
<gene>
    <name evidence="1" type="ORF">FWILDA_LOCUS9636</name>
</gene>
<sequence length="426" mass="48392">MNRPTIAGINGIINGNINGGIFTGISERTTLKRDREKVQMRGLRCSHKQTKIDDENAQWPCIQAHIPPLRVVSPSNSYLYSTQQELINHISKCFTSSIPAVGAKRNEPSDNNEEQVEGDEEIKVDLTSITEHVQRAPTNEWKVGDINVTQRFRHYQEEVLIKAENEGLTYENIYEVLALSSMMVLCSPCPYHVFTNQEWKEITKTNPYSAKEPLLPPEIASSLRDTAGRHFICGDVFMDRGESELNKLVSIMFNNLYYGIPDVAPLKLSEEEHCDMFVYPISRSFHRSGKEYDLVLNRATRGKDTMKAQLKARKSINQQLETKGGPGISAVFLNMGDLMESSIVDLQYDGLYRSWPFLTTKLVIDKATIPLAEFAISHLVALEERVENIARDFKCQNYRNNKSTQPAKISFMRNLPDSPQINMLLN</sequence>
<dbReference type="Proteomes" id="UP001153678">
    <property type="component" value="Unassembled WGS sequence"/>
</dbReference>
<protein>
    <submittedName>
        <fullName evidence="1">6626_t:CDS:1</fullName>
    </submittedName>
</protein>
<keyword evidence="2" id="KW-1185">Reference proteome</keyword>
<reference evidence="1" key="1">
    <citation type="submission" date="2022-08" db="EMBL/GenBank/DDBJ databases">
        <authorList>
            <person name="Kallberg Y."/>
            <person name="Tangrot J."/>
            <person name="Rosling A."/>
        </authorList>
    </citation>
    <scope>NUCLEOTIDE SEQUENCE</scope>
    <source>
        <strain evidence="1">Wild A</strain>
    </source>
</reference>
<proteinExistence type="predicted"/>
<dbReference type="EMBL" id="CAMKVN010002311">
    <property type="protein sequence ID" value="CAI2180548.1"/>
    <property type="molecule type" value="Genomic_DNA"/>
</dbReference>
<name>A0A9W4WXY3_9GLOM</name>